<feature type="compositionally biased region" description="Low complexity" evidence="1">
    <location>
        <begin position="661"/>
        <end position="670"/>
    </location>
</feature>
<feature type="region of interest" description="Disordered" evidence="1">
    <location>
        <begin position="733"/>
        <end position="752"/>
    </location>
</feature>
<protein>
    <recommendedName>
        <fullName evidence="3">Calmodulin</fullName>
    </recommendedName>
</protein>
<dbReference type="SUPFAM" id="SSF47473">
    <property type="entry name" value="EF-hand"/>
    <property type="match status" value="1"/>
</dbReference>
<dbReference type="EMBL" id="HBEO01001678">
    <property type="protein sequence ID" value="CAD8467150.1"/>
    <property type="molecule type" value="Transcribed_RNA"/>
</dbReference>
<gene>
    <name evidence="2" type="ORF">HPHI1048_LOCUS1201</name>
</gene>
<dbReference type="AlphaFoldDB" id="A0A7S0DVZ5"/>
<organism evidence="2">
    <name type="scientific">Hanusia phi</name>
    <dbReference type="NCBI Taxonomy" id="3032"/>
    <lineage>
        <taxon>Eukaryota</taxon>
        <taxon>Cryptophyceae</taxon>
        <taxon>Pyrenomonadales</taxon>
        <taxon>Geminigeraceae</taxon>
        <taxon>Hanusia</taxon>
    </lineage>
</organism>
<evidence type="ECO:0008006" key="3">
    <source>
        <dbReference type="Google" id="ProtNLM"/>
    </source>
</evidence>
<evidence type="ECO:0000313" key="2">
    <source>
        <dbReference type="EMBL" id="CAD8467150.1"/>
    </source>
</evidence>
<name>A0A7S0DVZ5_9CRYP</name>
<dbReference type="Gene3D" id="1.10.238.10">
    <property type="entry name" value="EF-hand"/>
    <property type="match status" value="1"/>
</dbReference>
<proteinExistence type="predicted"/>
<dbReference type="PROSITE" id="PS50096">
    <property type="entry name" value="IQ"/>
    <property type="match status" value="1"/>
</dbReference>
<feature type="region of interest" description="Disordered" evidence="1">
    <location>
        <begin position="643"/>
        <end position="685"/>
    </location>
</feature>
<evidence type="ECO:0000256" key="1">
    <source>
        <dbReference type="SAM" id="MobiDB-lite"/>
    </source>
</evidence>
<reference evidence="2" key="1">
    <citation type="submission" date="2021-01" db="EMBL/GenBank/DDBJ databases">
        <authorList>
            <person name="Corre E."/>
            <person name="Pelletier E."/>
            <person name="Niang G."/>
            <person name="Scheremetjew M."/>
            <person name="Finn R."/>
            <person name="Kale V."/>
            <person name="Holt S."/>
            <person name="Cochrane G."/>
            <person name="Meng A."/>
            <person name="Brown T."/>
            <person name="Cohen L."/>
        </authorList>
    </citation>
    <scope>NUCLEOTIDE SEQUENCE</scope>
    <source>
        <strain evidence="2">CCMP325</strain>
    </source>
</reference>
<feature type="region of interest" description="Disordered" evidence="1">
    <location>
        <begin position="130"/>
        <end position="195"/>
    </location>
</feature>
<sequence>MNRAELNTRYPFALKKVVREGLKYLRNELGLRFQNIFDCFSYFDASGDWDVKVIDLLVGIRRLEIDLHPIDADETLRQVDKHNDGKVDPKTFIQLFSWHPLVGNWRESLEATRGNRKDIIEKAHAASQTLFEDRSEDKHKRASLIKFPPPSILHKARKGSQGPLEAEELGSSGQEEENLQEDSESGANEESKQEQAAAILIQKRIRGMQTRKSLCDIREPDNPAQRKPSLLARERSLVQELVHQDAPTLGGRELDAQEQEMLGQIQESRRRASKGQRSISSSDGNAPAVRGRRLDDNVTLPMNDFSIAKTPWILTLFDYLCVRVDQQGRRTTKIGEGQVCEGIIIPDTIIYRQNTIDAWYFTDSSGRLSKKQHTKEFSASNILSVFLARDRLHCGSSRESGGFESSTAGEEVKEPVAYFIELSEDKRTETYRWMDRSSLELFVRSHHKPRSGILQKYVRPNGSHNHTIRTLWTPHHHHMERCSNLHDWRDLSLSLHTRMSTFEGPAHVTETSRLNQLRSKEVAGAARNMIRHVNSLLPGGCNVWAGTFYFKVNPSSQLVFLWTTELQVRNSFEVNPGFVARPYNHVDERPAVCYESEMDRRKRITAALASLDHKALEALTKHDRKALKHLYQQKLSLQKLANLVPSSPQPSTDEMIDFGEDSQSSSAASSSDDEQVSVKQSSTVPSVLPKLKRRHLRKFFVSFEDGQEASGWTGKQELSSPKSVKGAAAPQLEVPPPVLDHHPSSSYAAKSNAKLQPSLESLVARTAKWRPSAGVINRSSGLRTPRLADLADKAGEDRVDLSPLFLCPLPSAVCLKKAQPLPARTLSVTYRQCLAILGPQAAPVLDFILSAGPDKRLPPDGFLPSLEYIRFVLHGGEEEEKEEEEVKLKWKTSQDDLIMRTLLQAQQKDLKGISISEMVNDGEFLTREVEVCESCALLINRWAQFNSDLREQVAARIRLSSASSHAGLRQKIRG</sequence>
<feature type="region of interest" description="Disordered" evidence="1">
    <location>
        <begin position="264"/>
        <end position="292"/>
    </location>
</feature>
<feature type="compositionally biased region" description="Polar residues" evidence="1">
    <location>
        <begin position="275"/>
        <end position="284"/>
    </location>
</feature>
<dbReference type="InterPro" id="IPR011992">
    <property type="entry name" value="EF-hand-dom_pair"/>
</dbReference>
<accession>A0A7S0DVZ5</accession>
<feature type="compositionally biased region" description="Acidic residues" evidence="1">
    <location>
        <begin position="174"/>
        <end position="184"/>
    </location>
</feature>